<gene>
    <name evidence="1" type="ORF">PPRIM_AZ9-3.1.T0190005</name>
</gene>
<organism evidence="1 2">
    <name type="scientific">Paramecium primaurelia</name>
    <dbReference type="NCBI Taxonomy" id="5886"/>
    <lineage>
        <taxon>Eukaryota</taxon>
        <taxon>Sar</taxon>
        <taxon>Alveolata</taxon>
        <taxon>Ciliophora</taxon>
        <taxon>Intramacronucleata</taxon>
        <taxon>Oligohymenophorea</taxon>
        <taxon>Peniculida</taxon>
        <taxon>Parameciidae</taxon>
        <taxon>Paramecium</taxon>
    </lineage>
</organism>
<keyword evidence="2" id="KW-1185">Reference proteome</keyword>
<dbReference type="AlphaFoldDB" id="A0A8S1KC50"/>
<comment type="caution">
    <text evidence="1">The sequence shown here is derived from an EMBL/GenBank/DDBJ whole genome shotgun (WGS) entry which is preliminary data.</text>
</comment>
<evidence type="ECO:0000313" key="1">
    <source>
        <dbReference type="EMBL" id="CAD8052083.1"/>
    </source>
</evidence>
<evidence type="ECO:0000313" key="2">
    <source>
        <dbReference type="Proteomes" id="UP000688137"/>
    </source>
</evidence>
<name>A0A8S1KC50_PARPR</name>
<accession>A0A8S1KC50</accession>
<dbReference type="EMBL" id="CAJJDM010000016">
    <property type="protein sequence ID" value="CAD8052083.1"/>
    <property type="molecule type" value="Genomic_DNA"/>
</dbReference>
<dbReference type="Proteomes" id="UP000688137">
    <property type="component" value="Unassembled WGS sequence"/>
</dbReference>
<reference evidence="1" key="1">
    <citation type="submission" date="2021-01" db="EMBL/GenBank/DDBJ databases">
        <authorList>
            <consortium name="Genoscope - CEA"/>
            <person name="William W."/>
        </authorList>
    </citation>
    <scope>NUCLEOTIDE SEQUENCE</scope>
</reference>
<proteinExistence type="predicted"/>
<sequence length="95" mass="11432">MKSKSNEAFRPVFENRPTTCSRISIKFIYLISTNTFICKLTLNNYDERCYYYNSICLYHYSNMRYLLKVKVMSSANYIIPYIFFNQVGKDVIQYK</sequence>
<protein>
    <submittedName>
        <fullName evidence="1">Uncharacterized protein</fullName>
    </submittedName>
</protein>